<dbReference type="Gene3D" id="2.60.40.1220">
    <property type="match status" value="1"/>
</dbReference>
<dbReference type="Pfam" id="PF13205">
    <property type="entry name" value="Big_5"/>
    <property type="match status" value="1"/>
</dbReference>
<dbReference type="InterPro" id="IPR014755">
    <property type="entry name" value="Cu-Rt/internalin_Ig-like"/>
</dbReference>
<evidence type="ECO:0000313" key="3">
    <source>
        <dbReference type="EMBL" id="BDG03954.1"/>
    </source>
</evidence>
<evidence type="ECO:0000313" key="4">
    <source>
        <dbReference type="Proteomes" id="UP001162891"/>
    </source>
</evidence>
<dbReference type="EMBL" id="AP025591">
    <property type="protein sequence ID" value="BDG03954.1"/>
    <property type="molecule type" value="Genomic_DNA"/>
</dbReference>
<dbReference type="Gene3D" id="2.60.40.10">
    <property type="entry name" value="Immunoglobulins"/>
    <property type="match status" value="1"/>
</dbReference>
<gene>
    <name evidence="3" type="ORF">AMOR_29500</name>
</gene>
<proteinExistence type="predicted"/>
<dbReference type="Proteomes" id="UP001162891">
    <property type="component" value="Chromosome"/>
</dbReference>
<sequence length="576" mass="59096">MSLHASLRAGWALALVLIGCSGGGDPAKPFAVRIVSPALTAYTNGGEVRIAVEVDGAYEAVDLARDGAVVAELVPPEPFLWRTADVADGTYRFVARARRGTEQVLSAPVTVVVDRVKPKVVSASPSAGTLQYSPYPTIEIAFDEAIDVASVAGAVAVLAAGVDAAPAVSVSESESGTTLRIVPAFWADPVEVVVTGVRDLAGNAMNEPYAVSWPVAASIVAGPRELGAGIRFSSVRVAPAPHGGAVVAAVTGYTTHVWSVSSSGAVTALDPMYTGDGGVDVATDVAGNPTIATAGWGAVSVFRWSGSAWVALGGGPLPGTADTNNGSPRVVLDASGAPVVSWMSLVVVDVASSNYWWTASAARLSGGTWQVLPGFHPDGRQAYDGPSVALVDGVPYLACNEGPKPGSDGPSASVVLRSWDGSAWQPALETGLKGLPALSAAGGRAVLSVAVITPSYTPTTGAVRVFTREPAAAWSEVTALAHSVDSALWDGRWEVPVAVAPGPADAVVVRTDAGALRMDFRLPGGYWQVWNTPALADARQVWPAIAADGDGLYRVAHVERGADADWLEVSMLRLAE</sequence>
<feature type="domain" description="SbsA Ig-like" evidence="2">
    <location>
        <begin position="114"/>
        <end position="212"/>
    </location>
</feature>
<name>A0ABM7WWQ8_9BACT</name>
<accession>A0ABM7WWQ8</accession>
<dbReference type="InterPro" id="IPR032812">
    <property type="entry name" value="SbsA_Ig"/>
</dbReference>
<dbReference type="RefSeq" id="WP_248352329.1">
    <property type="nucleotide sequence ID" value="NZ_AP025591.1"/>
</dbReference>
<keyword evidence="1" id="KW-0732">Signal</keyword>
<evidence type="ECO:0000256" key="1">
    <source>
        <dbReference type="ARBA" id="ARBA00022729"/>
    </source>
</evidence>
<keyword evidence="4" id="KW-1185">Reference proteome</keyword>
<dbReference type="InterPro" id="IPR013783">
    <property type="entry name" value="Ig-like_fold"/>
</dbReference>
<organism evidence="3 4">
    <name type="scientific">Anaeromyxobacter oryzae</name>
    <dbReference type="NCBI Taxonomy" id="2918170"/>
    <lineage>
        <taxon>Bacteria</taxon>
        <taxon>Pseudomonadati</taxon>
        <taxon>Myxococcota</taxon>
        <taxon>Myxococcia</taxon>
        <taxon>Myxococcales</taxon>
        <taxon>Cystobacterineae</taxon>
        <taxon>Anaeromyxobacteraceae</taxon>
        <taxon>Anaeromyxobacter</taxon>
    </lineage>
</organism>
<evidence type="ECO:0000259" key="2">
    <source>
        <dbReference type="Pfam" id="PF13205"/>
    </source>
</evidence>
<reference evidence="4" key="1">
    <citation type="journal article" date="2022" name="Int. J. Syst. Evol. Microbiol.">
        <title>Anaeromyxobacter oryzae sp. nov., Anaeromyxobacter diazotrophicus sp. nov. and Anaeromyxobacter paludicola sp. nov., isolated from paddy soils.</title>
        <authorList>
            <person name="Itoh H."/>
            <person name="Xu Z."/>
            <person name="Mise K."/>
            <person name="Masuda Y."/>
            <person name="Ushijima N."/>
            <person name="Hayakawa C."/>
            <person name="Shiratori Y."/>
            <person name="Senoo K."/>
        </authorList>
    </citation>
    <scope>NUCLEOTIDE SEQUENCE [LARGE SCALE GENOMIC DNA]</scope>
    <source>
        <strain evidence="4">Red232</strain>
    </source>
</reference>
<protein>
    <recommendedName>
        <fullName evidence="2">SbsA Ig-like domain-containing protein</fullName>
    </recommendedName>
</protein>